<dbReference type="Gene3D" id="3.40.50.300">
    <property type="entry name" value="P-loop containing nucleotide triphosphate hydrolases"/>
    <property type="match status" value="1"/>
</dbReference>
<dbReference type="Proteomes" id="UP001519332">
    <property type="component" value="Unassembled WGS sequence"/>
</dbReference>
<organism evidence="4 5">
    <name type="scientific">Kibdelosporangium banguiense</name>
    <dbReference type="NCBI Taxonomy" id="1365924"/>
    <lineage>
        <taxon>Bacteria</taxon>
        <taxon>Bacillati</taxon>
        <taxon>Actinomycetota</taxon>
        <taxon>Actinomycetes</taxon>
        <taxon>Pseudonocardiales</taxon>
        <taxon>Pseudonocardiaceae</taxon>
        <taxon>Kibdelosporangium</taxon>
    </lineage>
</organism>
<dbReference type="EMBL" id="JAGINW010000001">
    <property type="protein sequence ID" value="MBP2324396.1"/>
    <property type="molecule type" value="Genomic_DNA"/>
</dbReference>
<evidence type="ECO:0000256" key="2">
    <source>
        <dbReference type="ARBA" id="ARBA00023163"/>
    </source>
</evidence>
<protein>
    <recommendedName>
        <fullName evidence="3">Bacterial transcriptional activator domain-containing protein</fullName>
    </recommendedName>
</protein>
<proteinExistence type="predicted"/>
<dbReference type="RefSeq" id="WP_307855226.1">
    <property type="nucleotide sequence ID" value="NZ_JAGINW010000001.1"/>
</dbReference>
<dbReference type="SUPFAM" id="SSF52540">
    <property type="entry name" value="P-loop containing nucleoside triphosphate hydrolases"/>
    <property type="match status" value="1"/>
</dbReference>
<name>A0ABS4TJ64_9PSEU</name>
<keyword evidence="1" id="KW-0805">Transcription regulation</keyword>
<reference evidence="4 5" key="1">
    <citation type="submission" date="2021-03" db="EMBL/GenBank/DDBJ databases">
        <title>Sequencing the genomes of 1000 actinobacteria strains.</title>
        <authorList>
            <person name="Klenk H.-P."/>
        </authorList>
    </citation>
    <scope>NUCLEOTIDE SEQUENCE [LARGE SCALE GENOMIC DNA]</scope>
    <source>
        <strain evidence="4 5">DSM 46670</strain>
    </source>
</reference>
<dbReference type="SUPFAM" id="SSF48452">
    <property type="entry name" value="TPR-like"/>
    <property type="match status" value="1"/>
</dbReference>
<evidence type="ECO:0000256" key="1">
    <source>
        <dbReference type="ARBA" id="ARBA00023015"/>
    </source>
</evidence>
<feature type="domain" description="Bacterial transcriptional activator" evidence="3">
    <location>
        <begin position="1"/>
        <end position="66"/>
    </location>
</feature>
<evidence type="ECO:0000259" key="3">
    <source>
        <dbReference type="Pfam" id="PF03704"/>
    </source>
</evidence>
<dbReference type="PANTHER" id="PTHR35807">
    <property type="entry name" value="TRANSCRIPTIONAL REGULATOR REDD-RELATED"/>
    <property type="match status" value="1"/>
</dbReference>
<dbReference type="Pfam" id="PF03704">
    <property type="entry name" value="BTAD"/>
    <property type="match status" value="1"/>
</dbReference>
<gene>
    <name evidence="4" type="ORF">JOF56_004781</name>
</gene>
<keyword evidence="2" id="KW-0804">Transcription</keyword>
<evidence type="ECO:0000313" key="5">
    <source>
        <dbReference type="Proteomes" id="UP001519332"/>
    </source>
</evidence>
<dbReference type="PANTHER" id="PTHR35807:SF1">
    <property type="entry name" value="TRANSCRIPTIONAL REGULATOR REDD"/>
    <property type="match status" value="1"/>
</dbReference>
<dbReference type="InterPro" id="IPR027417">
    <property type="entry name" value="P-loop_NTPase"/>
</dbReference>
<accession>A0ABS4TJ64</accession>
<comment type="caution">
    <text evidence="4">The sequence shown here is derived from an EMBL/GenBank/DDBJ whole genome shotgun (WGS) entry which is preliminary data.</text>
</comment>
<sequence length="318" mass="34230">MIDLLPDLVAEYPLAEQLEVVLMRALHDAGRDAEALDRFAAIRQRLADELGADPGPELRALHCAILRGELPAEQSYKPAQLPPDVYGFAGRDEHMRSLSGLSGARIVVVSGTAGVGKTSLVVHWAHRVRAQFPDGQLYLNLRADRRVLVVLDNARDAEQVRSLLPGAPRCLVLVTSRDLLTGLVAEGVHPLILDLFDETEARVLLASRIGAQRVAAEPEAVAEIIRLCARLPLALAVVAARAATHPGFRLAALAGELATGLDELSGPDPATDPRVAFTPEKADLLLRFDAEVSQDSTGESDSRKRSHIAGYVTRTITP</sequence>
<dbReference type="Gene3D" id="1.25.40.10">
    <property type="entry name" value="Tetratricopeptide repeat domain"/>
    <property type="match status" value="1"/>
</dbReference>
<dbReference type="InterPro" id="IPR005158">
    <property type="entry name" value="BTAD"/>
</dbReference>
<evidence type="ECO:0000313" key="4">
    <source>
        <dbReference type="EMBL" id="MBP2324396.1"/>
    </source>
</evidence>
<keyword evidence="5" id="KW-1185">Reference proteome</keyword>
<dbReference type="InterPro" id="IPR051677">
    <property type="entry name" value="AfsR-DnrI-RedD_regulator"/>
</dbReference>
<dbReference type="InterPro" id="IPR011990">
    <property type="entry name" value="TPR-like_helical_dom_sf"/>
</dbReference>